<organism evidence="1 2">
    <name type="scientific">Pseudonocardia parietis</name>
    <dbReference type="NCBI Taxonomy" id="570936"/>
    <lineage>
        <taxon>Bacteria</taxon>
        <taxon>Bacillati</taxon>
        <taxon>Actinomycetota</taxon>
        <taxon>Actinomycetes</taxon>
        <taxon>Pseudonocardiales</taxon>
        <taxon>Pseudonocardiaceae</taxon>
        <taxon>Pseudonocardia</taxon>
    </lineage>
</organism>
<protein>
    <recommendedName>
        <fullName evidence="3">RHIM domain-containing protein</fullName>
    </recommendedName>
</protein>
<comment type="caution">
    <text evidence="1">The sequence shown here is derived from an EMBL/GenBank/DDBJ whole genome shotgun (WGS) entry which is preliminary data.</text>
</comment>
<dbReference type="EMBL" id="JAGINU010000001">
    <property type="protein sequence ID" value="MBP2366672.1"/>
    <property type="molecule type" value="Genomic_DNA"/>
</dbReference>
<evidence type="ECO:0008006" key="3">
    <source>
        <dbReference type="Google" id="ProtNLM"/>
    </source>
</evidence>
<evidence type="ECO:0000313" key="1">
    <source>
        <dbReference type="EMBL" id="MBP2366672.1"/>
    </source>
</evidence>
<reference evidence="1 2" key="1">
    <citation type="submission" date="2021-03" db="EMBL/GenBank/DDBJ databases">
        <title>Sequencing the genomes of 1000 actinobacteria strains.</title>
        <authorList>
            <person name="Klenk H.-P."/>
        </authorList>
    </citation>
    <scope>NUCLEOTIDE SEQUENCE [LARGE SCALE GENOMIC DNA]</scope>
    <source>
        <strain evidence="1 2">DSM 45256</strain>
    </source>
</reference>
<dbReference type="RefSeq" id="WP_210026747.1">
    <property type="nucleotide sequence ID" value="NZ_JAGINU010000001.1"/>
</dbReference>
<name>A0ABS4VRW2_9PSEU</name>
<gene>
    <name evidence="1" type="ORF">JOF36_002368</name>
</gene>
<evidence type="ECO:0000313" key="2">
    <source>
        <dbReference type="Proteomes" id="UP001519295"/>
    </source>
</evidence>
<proteinExistence type="predicted"/>
<keyword evidence="2" id="KW-1185">Reference proteome</keyword>
<sequence length="120" mass="12448">MELILAALTAGAAAGSTETVATAIKDAYGALKNKVGSYFTPTSPAAEALDLLEKEPERAGEIVRGALLGTTAASDGELVASARRLLDLTEGESVVGKYDVRIRGSQGIQVGDRNTQHNTF</sequence>
<dbReference type="Proteomes" id="UP001519295">
    <property type="component" value="Unassembled WGS sequence"/>
</dbReference>
<accession>A0ABS4VRW2</accession>